<evidence type="ECO:0000256" key="7">
    <source>
        <dbReference type="ARBA" id="ARBA00023136"/>
    </source>
</evidence>
<feature type="transmembrane region" description="Helical" evidence="8">
    <location>
        <begin position="179"/>
        <end position="211"/>
    </location>
</feature>
<reference evidence="10" key="1">
    <citation type="submission" date="2022-04" db="EMBL/GenBank/DDBJ databases">
        <title>Paenibacillus mangrovi sp. nov., a novel endophytic bacterium isolated from bark of Kandelia candel.</title>
        <authorList>
            <person name="Tuo L."/>
        </authorList>
    </citation>
    <scope>NUCLEOTIDE SEQUENCE</scope>
    <source>
        <strain evidence="10">KQZ6P-2</strain>
    </source>
</reference>
<feature type="transmembrane region" description="Helical" evidence="8">
    <location>
        <begin position="76"/>
        <end position="94"/>
    </location>
</feature>
<feature type="transmembrane region" description="Helical" evidence="8">
    <location>
        <begin position="369"/>
        <end position="388"/>
    </location>
</feature>
<keyword evidence="11" id="KW-1185">Reference proteome</keyword>
<dbReference type="Proteomes" id="UP001139347">
    <property type="component" value="Unassembled WGS sequence"/>
</dbReference>
<comment type="caution">
    <text evidence="10">The sequence shown here is derived from an EMBL/GenBank/DDBJ whole genome shotgun (WGS) entry which is preliminary data.</text>
</comment>
<keyword evidence="5 8" id="KW-0812">Transmembrane</keyword>
<evidence type="ECO:0000256" key="8">
    <source>
        <dbReference type="SAM" id="Phobius"/>
    </source>
</evidence>
<gene>
    <name evidence="10" type="ORF">MUG84_22225</name>
</gene>
<name>A0A9X1WVB5_9BACL</name>
<feature type="domain" description="Glycosyltransferase RgtA/B/C/D-like" evidence="9">
    <location>
        <begin position="80"/>
        <end position="236"/>
    </location>
</feature>
<evidence type="ECO:0000256" key="5">
    <source>
        <dbReference type="ARBA" id="ARBA00022692"/>
    </source>
</evidence>
<keyword evidence="2" id="KW-1003">Cell membrane</keyword>
<comment type="subcellular location">
    <subcellularLocation>
        <location evidence="1">Cell membrane</location>
        <topology evidence="1">Multi-pass membrane protein</topology>
    </subcellularLocation>
</comment>
<feature type="transmembrane region" description="Helical" evidence="8">
    <location>
        <begin position="101"/>
        <end position="120"/>
    </location>
</feature>
<evidence type="ECO:0000256" key="3">
    <source>
        <dbReference type="ARBA" id="ARBA00022676"/>
    </source>
</evidence>
<keyword evidence="7 8" id="KW-0472">Membrane</keyword>
<evidence type="ECO:0000313" key="10">
    <source>
        <dbReference type="EMBL" id="MCJ8014420.1"/>
    </source>
</evidence>
<feature type="transmembrane region" description="Helical" evidence="8">
    <location>
        <begin position="15"/>
        <end position="35"/>
    </location>
</feature>
<dbReference type="Pfam" id="PF13231">
    <property type="entry name" value="PMT_2"/>
    <property type="match status" value="1"/>
</dbReference>
<dbReference type="EMBL" id="JALIRP010000011">
    <property type="protein sequence ID" value="MCJ8014420.1"/>
    <property type="molecule type" value="Genomic_DNA"/>
</dbReference>
<evidence type="ECO:0000256" key="4">
    <source>
        <dbReference type="ARBA" id="ARBA00022679"/>
    </source>
</evidence>
<keyword evidence="6 8" id="KW-1133">Transmembrane helix</keyword>
<proteinExistence type="predicted"/>
<dbReference type="InterPro" id="IPR038731">
    <property type="entry name" value="RgtA/B/C-like"/>
</dbReference>
<dbReference type="PANTHER" id="PTHR33908">
    <property type="entry name" value="MANNOSYLTRANSFERASE YKCB-RELATED"/>
    <property type="match status" value="1"/>
</dbReference>
<sequence>MFSTYIKEEASTRRFLLIVSSAVFILSVIVVLVHGDRLLLGDPLKLNNDDVKYIHSARVLLQEGTLVYNSGDKPSAFIMPGLPILLSGFMAIFGEEHGGVTAFRIFQSLLQALCIFPVYHIARYTFNHRVAVISTVLVALYLPDYFTSGSVLTEGTYRTIILLLLCAMITALHSRKTSWYIVVGLLTAASAYFKPQASLFPCMMLFLWLAYRYSFKEIVRFTATILAAYIVLLLPWWIRNVFTFGHFILFTSSAGSPFLLGTRMNYQLPSAGFFAAYPQYDPKTIFMGSDSDAIAKGLDILKYGLVHDPLKYIYHYTIGRFYSLYLVPFYLHDIFSIRKAVVWTIQIVIVSAGLVGMVWACIRKNWKPLLPVLLTIAYFTAIHLPFVAMSRYGYPMTFIFVMFASYAIAQALSAFQKAKTNRKEVNKHVESIGDHPGI</sequence>
<keyword evidence="3" id="KW-0328">Glycosyltransferase</keyword>
<organism evidence="10 11">
    <name type="scientific">Paenibacillus mangrovi</name>
    <dbReference type="NCBI Taxonomy" id="2931978"/>
    <lineage>
        <taxon>Bacteria</taxon>
        <taxon>Bacillati</taxon>
        <taxon>Bacillota</taxon>
        <taxon>Bacilli</taxon>
        <taxon>Bacillales</taxon>
        <taxon>Paenibacillaceae</taxon>
        <taxon>Paenibacillus</taxon>
    </lineage>
</organism>
<accession>A0A9X1WVB5</accession>
<evidence type="ECO:0000259" key="9">
    <source>
        <dbReference type="Pfam" id="PF13231"/>
    </source>
</evidence>
<keyword evidence="4" id="KW-0808">Transferase</keyword>
<protein>
    <submittedName>
        <fullName evidence="10">Glycosyltransferase family 39 protein</fullName>
    </submittedName>
</protein>
<feature type="transmembrane region" description="Helical" evidence="8">
    <location>
        <begin position="394"/>
        <end position="415"/>
    </location>
</feature>
<feature type="transmembrane region" description="Helical" evidence="8">
    <location>
        <begin position="155"/>
        <end position="173"/>
    </location>
</feature>
<evidence type="ECO:0000256" key="6">
    <source>
        <dbReference type="ARBA" id="ARBA00022989"/>
    </source>
</evidence>
<dbReference type="PANTHER" id="PTHR33908:SF11">
    <property type="entry name" value="MEMBRANE PROTEIN"/>
    <property type="match status" value="1"/>
</dbReference>
<feature type="transmembrane region" description="Helical" evidence="8">
    <location>
        <begin position="126"/>
        <end position="143"/>
    </location>
</feature>
<dbReference type="GO" id="GO:0005886">
    <property type="term" value="C:plasma membrane"/>
    <property type="evidence" value="ECO:0007669"/>
    <property type="project" value="UniProtKB-SubCell"/>
</dbReference>
<dbReference type="InterPro" id="IPR050297">
    <property type="entry name" value="LipidA_mod_glycosyltrf_83"/>
</dbReference>
<dbReference type="GO" id="GO:0016763">
    <property type="term" value="F:pentosyltransferase activity"/>
    <property type="evidence" value="ECO:0007669"/>
    <property type="project" value="TreeGrafter"/>
</dbReference>
<dbReference type="RefSeq" id="WP_244729053.1">
    <property type="nucleotide sequence ID" value="NZ_JALIRP010000011.1"/>
</dbReference>
<feature type="transmembrane region" description="Helical" evidence="8">
    <location>
        <begin position="343"/>
        <end position="362"/>
    </location>
</feature>
<dbReference type="AlphaFoldDB" id="A0A9X1WVB5"/>
<dbReference type="GO" id="GO:0009103">
    <property type="term" value="P:lipopolysaccharide biosynthetic process"/>
    <property type="evidence" value="ECO:0007669"/>
    <property type="project" value="UniProtKB-ARBA"/>
</dbReference>
<evidence type="ECO:0000256" key="1">
    <source>
        <dbReference type="ARBA" id="ARBA00004651"/>
    </source>
</evidence>
<evidence type="ECO:0000313" key="11">
    <source>
        <dbReference type="Proteomes" id="UP001139347"/>
    </source>
</evidence>
<evidence type="ECO:0000256" key="2">
    <source>
        <dbReference type="ARBA" id="ARBA00022475"/>
    </source>
</evidence>